<sequence length="55" mass="6108">MTINVDFYIDAKIIPNVIITPRNAHNAKRFGSGSLAMGFIKANLSRIFSRRVGQS</sequence>
<dbReference type="EMBL" id="PVXM01000008">
    <property type="protein sequence ID" value="PRR74515.1"/>
    <property type="molecule type" value="Genomic_DNA"/>
</dbReference>
<gene>
    <name evidence="1" type="ORF">MOHU_08280</name>
</gene>
<dbReference type="Proteomes" id="UP000238415">
    <property type="component" value="Unassembled WGS sequence"/>
</dbReference>
<accession>A0A2T0AVB8</accession>
<comment type="caution">
    <text evidence="1">The sequence shown here is derived from an EMBL/GenBank/DDBJ whole genome shotgun (WGS) entry which is preliminary data.</text>
</comment>
<protein>
    <submittedName>
        <fullName evidence="1">Uncharacterized protein</fullName>
    </submittedName>
</protein>
<name>A0A2T0AVB8_9FIRM</name>
<keyword evidence="2" id="KW-1185">Reference proteome</keyword>
<proteinExistence type="predicted"/>
<organism evidence="1 2">
    <name type="scientific">Neomoorella humiferrea</name>
    <dbReference type="NCBI Taxonomy" id="676965"/>
    <lineage>
        <taxon>Bacteria</taxon>
        <taxon>Bacillati</taxon>
        <taxon>Bacillota</taxon>
        <taxon>Clostridia</taxon>
        <taxon>Neomoorellales</taxon>
        <taxon>Neomoorellaceae</taxon>
        <taxon>Neomoorella</taxon>
    </lineage>
</organism>
<dbReference type="AlphaFoldDB" id="A0A2T0AVB8"/>
<evidence type="ECO:0000313" key="1">
    <source>
        <dbReference type="EMBL" id="PRR74515.1"/>
    </source>
</evidence>
<evidence type="ECO:0000313" key="2">
    <source>
        <dbReference type="Proteomes" id="UP000238415"/>
    </source>
</evidence>
<reference evidence="1 2" key="1">
    <citation type="submission" date="2018-03" db="EMBL/GenBank/DDBJ databases">
        <title>Genome sequence of Moorella humiferrea DSM 23265.</title>
        <authorList>
            <person name="Poehlein A."/>
            <person name="Daniel R."/>
        </authorList>
    </citation>
    <scope>NUCLEOTIDE SEQUENCE [LARGE SCALE GENOMIC DNA]</scope>
    <source>
        <strain evidence="1 2">DSM 23265</strain>
    </source>
</reference>